<keyword evidence="2" id="KW-1185">Reference proteome</keyword>
<organism evidence="1 2">
    <name type="scientific">Leucogyrophana mollusca</name>
    <dbReference type="NCBI Taxonomy" id="85980"/>
    <lineage>
        <taxon>Eukaryota</taxon>
        <taxon>Fungi</taxon>
        <taxon>Dikarya</taxon>
        <taxon>Basidiomycota</taxon>
        <taxon>Agaricomycotina</taxon>
        <taxon>Agaricomycetes</taxon>
        <taxon>Agaricomycetidae</taxon>
        <taxon>Boletales</taxon>
        <taxon>Boletales incertae sedis</taxon>
        <taxon>Leucogyrophana</taxon>
    </lineage>
</organism>
<sequence length="346" mass="37573">MTATISASLPDASSSLGAFEIGALLMIFSFGIVTLQTYNYYHRYPSDSFPLKIFVAVVWLLGVGHTILVAAGLYDVTVKQFGQPSAETLDPLPTSIGWSIALGTVLTSLVQGFFAYRIHVLSKKLYLPLICWSSSFAYLVGCIAAASLAIIKGLSFPVYGKRYGWLISSIFAVGAFVDLTIAAGMCYYLKRERALAIPRTVKSLDQLIVYSIETGIVTSLSAMAVLICFKAMPDNVVWFGVYMSFGEMFPNALMASLNSRRDRSETDDTVISTFRAPYVGNATGPEPTTLQKKHYSRITFPRAILTSDIIIEIRGATDANEDFSIASSNDEGKHSGAVALPLPTVD</sequence>
<dbReference type="Proteomes" id="UP000790709">
    <property type="component" value="Unassembled WGS sequence"/>
</dbReference>
<dbReference type="EMBL" id="MU266380">
    <property type="protein sequence ID" value="KAH7926601.1"/>
    <property type="molecule type" value="Genomic_DNA"/>
</dbReference>
<proteinExistence type="predicted"/>
<name>A0ACB8BL33_9AGAM</name>
<comment type="caution">
    <text evidence="1">The sequence shown here is derived from an EMBL/GenBank/DDBJ whole genome shotgun (WGS) entry which is preliminary data.</text>
</comment>
<protein>
    <submittedName>
        <fullName evidence="1">Uncharacterized protein</fullName>
    </submittedName>
</protein>
<gene>
    <name evidence="1" type="ORF">BV22DRAFT_1128072</name>
</gene>
<evidence type="ECO:0000313" key="1">
    <source>
        <dbReference type="EMBL" id="KAH7926601.1"/>
    </source>
</evidence>
<evidence type="ECO:0000313" key="2">
    <source>
        <dbReference type="Proteomes" id="UP000790709"/>
    </source>
</evidence>
<reference evidence="1" key="1">
    <citation type="journal article" date="2021" name="New Phytol.">
        <title>Evolutionary innovations through gain and loss of genes in the ectomycorrhizal Boletales.</title>
        <authorList>
            <person name="Wu G."/>
            <person name="Miyauchi S."/>
            <person name="Morin E."/>
            <person name="Kuo A."/>
            <person name="Drula E."/>
            <person name="Varga T."/>
            <person name="Kohler A."/>
            <person name="Feng B."/>
            <person name="Cao Y."/>
            <person name="Lipzen A."/>
            <person name="Daum C."/>
            <person name="Hundley H."/>
            <person name="Pangilinan J."/>
            <person name="Johnson J."/>
            <person name="Barry K."/>
            <person name="LaButti K."/>
            <person name="Ng V."/>
            <person name="Ahrendt S."/>
            <person name="Min B."/>
            <person name="Choi I.G."/>
            <person name="Park H."/>
            <person name="Plett J.M."/>
            <person name="Magnuson J."/>
            <person name="Spatafora J.W."/>
            <person name="Nagy L.G."/>
            <person name="Henrissat B."/>
            <person name="Grigoriev I.V."/>
            <person name="Yang Z.L."/>
            <person name="Xu J."/>
            <person name="Martin F.M."/>
        </authorList>
    </citation>
    <scope>NUCLEOTIDE SEQUENCE</scope>
    <source>
        <strain evidence="1">KUC20120723A-06</strain>
    </source>
</reference>
<accession>A0ACB8BL33</accession>